<keyword evidence="2" id="KW-1185">Reference proteome</keyword>
<dbReference type="InterPro" id="IPR014984">
    <property type="entry name" value="HopJ"/>
</dbReference>
<sequence>MIIQEFKTKLKANPTSIVFAETMQVIEDNYTFTPTVFTNGGIKNNAGENSGSCKLFAFAKLQKLQKKEALFCFGEHYKNVLEDENGTSHQNIRNFMKSGFEGLSFESEALALKS</sequence>
<dbReference type="STRING" id="1850252.LPB136_11675"/>
<organism evidence="1 2">
    <name type="scientific">Tenacibaculum todarodis</name>
    <dbReference type="NCBI Taxonomy" id="1850252"/>
    <lineage>
        <taxon>Bacteria</taxon>
        <taxon>Pseudomonadati</taxon>
        <taxon>Bacteroidota</taxon>
        <taxon>Flavobacteriia</taxon>
        <taxon>Flavobacteriales</taxon>
        <taxon>Flavobacteriaceae</taxon>
        <taxon>Tenacibaculum</taxon>
    </lineage>
</organism>
<dbReference type="InterPro" id="IPR038604">
    <property type="entry name" value="HopJ_sf"/>
</dbReference>
<dbReference type="AlphaFoldDB" id="A0A1L3JLK2"/>
<dbReference type="Proteomes" id="UP000181898">
    <property type="component" value="Chromosome"/>
</dbReference>
<reference evidence="1 2" key="1">
    <citation type="submission" date="2016-11" db="EMBL/GenBank/DDBJ databases">
        <title>Tenacibaculum sp. LPB0136, isolated from marine environment.</title>
        <authorList>
            <person name="Kim E."/>
            <person name="Yi H."/>
        </authorList>
    </citation>
    <scope>NUCLEOTIDE SEQUENCE [LARGE SCALE GENOMIC DNA]</scope>
    <source>
        <strain evidence="1 2">LPB0136</strain>
    </source>
</reference>
<evidence type="ECO:0000313" key="2">
    <source>
        <dbReference type="Proteomes" id="UP000181898"/>
    </source>
</evidence>
<accession>A0A1L3JLK2</accession>
<proteinExistence type="predicted"/>
<protein>
    <submittedName>
        <fullName evidence="1">Type III effector</fullName>
    </submittedName>
</protein>
<dbReference type="RefSeq" id="WP_072556504.1">
    <property type="nucleotide sequence ID" value="NZ_CP018155.1"/>
</dbReference>
<gene>
    <name evidence="1" type="ORF">LPB136_11675</name>
</gene>
<dbReference type="OrthoDB" id="9790826at2"/>
<dbReference type="Gene3D" id="3.20.160.10">
    <property type="entry name" value="vpa0580 domain like"/>
    <property type="match status" value="1"/>
</dbReference>
<dbReference type="Pfam" id="PF08888">
    <property type="entry name" value="HopJ"/>
    <property type="match status" value="1"/>
</dbReference>
<dbReference type="KEGG" id="ten:LPB136_11675"/>
<name>A0A1L3JLK2_9FLAO</name>
<evidence type="ECO:0000313" key="1">
    <source>
        <dbReference type="EMBL" id="APG65982.1"/>
    </source>
</evidence>
<dbReference type="EMBL" id="CP018155">
    <property type="protein sequence ID" value="APG65982.1"/>
    <property type="molecule type" value="Genomic_DNA"/>
</dbReference>